<dbReference type="OrthoDB" id="468482at2"/>
<accession>A0A7Z9BZ47</accession>
<sequence>MSQRHNNKLDHGFRGFRGFVFFYHLILSLLRSIRMVFQRLTRETMRSLLRVWMRINRHDRYGRAGFVLPTVVMVILVVVLLSITIMLRSMDRAQNAQFVRASKAALQAATPAVDRANAKIKELLLNETDKDISEEALYKKLTSLQTTNNDKYTFGDEQVLQVKFDLDNNGTIQPNGSATVTDPDQKGLLVTPDEDFDDNEQINTAWRFPVDTDNNGKYDSFILYGIFFRKGNADYSTKRSYLDARAEPITLGKSDPKCDFAKGKGGIQKPFFVYTVTVPIKNLGTLDPAKYQTYNGTPSYSALEYQQDWTQYFLSAVEYENDLELAPAPEFNFNGGLSTQGNLIISPSADTPQPLRIYQVSAKASCYYNEDLAKLKVSGNVINGNVDKTLRKDVTIHQINGTNDVIAGTISTTNESLNEGDAGVTKGLTNDGAYRERLIALVKWQTQSAETQDPTSVNVEVNRRMAEDPNLTRLDVREEELNKYFKARLRKVPFAEVGITDDPLAGYGLPPNGVNPLVVDAGDKETLRPPDAWTLISDNVTKVKLKLNQLEATNPTNKAKGTETYLGDRVLAGNNLPSLMLNAVKKWVPAEETRGTTDTWKDDNSPRTRTTQSKQIASAGDLKRDGYWEKTAAKKPLSIFDGVGGLRVVTGAGIYDRTNSFLPPPSWNGSPTYNDPVTTATETFPIVWPDTMPMSPGVGSQVYDNTGLYNADGSPKTPFTPSSALWVPFTAAKSQGDLRMRATAVYHYANNAFNPPTDLTQTPIACVSSYYDPTNVLTAANTAAAISGEDNVPKSNNGKVYGPPTTARPGAATYDTTTKLFSGTTLLGELAKQANYVFPDGRFVNEPLRNALKKADANRTLSEQSAVDTAMCALGIMGSPLVSLGTAPTSLPDNAIKEVAFLNAREIKAVDKDDPATTVDETFTLSSPLEDDDQAANLDTKYQLPLEDRFPLEIRATQIDLNLLRTNTIAYSETPVLQYLETGNKDYMLPFSGVIYATRDDALPDRSHRESTTTNGEIDEDLARELSPTDYKLDPTRRPNGILLVNGEKLGRKTDYATSEEVRREKGLTLVSNLPVYIQGNFNLHTQGEFTDDTPNTTDWAGFYGRTGLNPNFACRKGDPSRQQDGFKCDTGDDWRQANILADAVTLLSNNFQFGYRNQGDFDLRNNAGNTVVGYAVPIPQKEKDLGIDLNGNGQLEDVATTPEAEITAKGARMLNGFNPYNNFVTNGLSSGALGAQTDADYIKNTTTPPNSSYFNNYVTPIQRRVKFSEYVMEMCRKLPVSTCGPDDWIIGTTAMPGLKVSDPDLIDTLEDTDLLSGTTVLPPKRAEDQRYPRRVAFLRDNNGKLTLTPDNKPVPLGIGTGNIVQCYTYGNDNTGVTQCKKFPSEKPLEKDNALLFRTTTNTDPAGTTTGWTYSKDNPLWYQNKAYAGTERIDHPRLVPVLQIQAPTQTTGFLPASPGNANTTRWFPLATDTTYNLVVAAGDVPSRPGDATDTTKGETNGGLQNIVRVIENWREPQRTITISGSFVQLGRSAYATAPYQSLLLNSLPNKFFDPDNTSSNTNKYATGSGSGRIPYFIAPERDWGYDVGLLSQVYPEPDLFTKNFGTLDGEPNEYFREIGRDDPWVTALLCGIPTDKGIPTTEGTANRPAGVDCSKYGG</sequence>
<feature type="region of interest" description="Disordered" evidence="1">
    <location>
        <begin position="1005"/>
        <end position="1038"/>
    </location>
</feature>
<evidence type="ECO:0000256" key="1">
    <source>
        <dbReference type="SAM" id="MobiDB-lite"/>
    </source>
</evidence>
<feature type="region of interest" description="Disordered" evidence="1">
    <location>
        <begin position="592"/>
        <end position="618"/>
    </location>
</feature>
<protein>
    <submittedName>
        <fullName evidence="3">Uncharacterized protein</fullName>
    </submittedName>
</protein>
<dbReference type="Proteomes" id="UP000184550">
    <property type="component" value="Unassembled WGS sequence"/>
</dbReference>
<reference evidence="3" key="1">
    <citation type="submission" date="2019-10" db="EMBL/GenBank/DDBJ databases">
        <authorList>
            <consortium name="Genoscope - CEA"/>
            <person name="William W."/>
        </authorList>
    </citation>
    <scope>NUCLEOTIDE SEQUENCE [LARGE SCALE GENOMIC DNA]</scope>
    <source>
        <strain evidence="3">BBR_PRJEB10992</strain>
    </source>
</reference>
<dbReference type="RefSeq" id="WP_156093344.1">
    <property type="nucleotide sequence ID" value="NZ_LR734886.1"/>
</dbReference>
<evidence type="ECO:0000313" key="3">
    <source>
        <dbReference type="EMBL" id="VXD25477.1"/>
    </source>
</evidence>
<proteinExistence type="predicted"/>
<name>A0A7Z9BZ47_9CYAN</name>
<keyword evidence="2" id="KW-0472">Membrane</keyword>
<feature type="transmembrane region" description="Helical" evidence="2">
    <location>
        <begin position="61"/>
        <end position="87"/>
    </location>
</feature>
<feature type="compositionally biased region" description="Basic and acidic residues" evidence="1">
    <location>
        <begin position="592"/>
        <end position="606"/>
    </location>
</feature>
<organism evidence="3 4">
    <name type="scientific">Planktothrix serta PCC 8927</name>
    <dbReference type="NCBI Taxonomy" id="671068"/>
    <lineage>
        <taxon>Bacteria</taxon>
        <taxon>Bacillati</taxon>
        <taxon>Cyanobacteriota</taxon>
        <taxon>Cyanophyceae</taxon>
        <taxon>Oscillatoriophycideae</taxon>
        <taxon>Oscillatoriales</taxon>
        <taxon>Microcoleaceae</taxon>
        <taxon>Planktothrix</taxon>
    </lineage>
</organism>
<feature type="transmembrane region" description="Helical" evidence="2">
    <location>
        <begin position="20"/>
        <end position="40"/>
    </location>
</feature>
<keyword evidence="4" id="KW-1185">Reference proteome</keyword>
<dbReference type="NCBIfam" id="NF038301">
    <property type="entry name" value="EPS_HpsA"/>
    <property type="match status" value="1"/>
</dbReference>
<evidence type="ECO:0000256" key="2">
    <source>
        <dbReference type="SAM" id="Phobius"/>
    </source>
</evidence>
<feature type="compositionally biased region" description="Polar residues" evidence="1">
    <location>
        <begin position="607"/>
        <end position="616"/>
    </location>
</feature>
<evidence type="ECO:0000313" key="4">
    <source>
        <dbReference type="Proteomes" id="UP000184550"/>
    </source>
</evidence>
<keyword evidence="2" id="KW-0812">Transmembrane</keyword>
<gene>
    <name evidence="3" type="ORF">PL8927_880028</name>
</gene>
<dbReference type="EMBL" id="CZCU02000166">
    <property type="protein sequence ID" value="VXD25477.1"/>
    <property type="molecule type" value="Genomic_DNA"/>
</dbReference>
<comment type="caution">
    <text evidence="3">The sequence shown here is derived from an EMBL/GenBank/DDBJ whole genome shotgun (WGS) entry which is preliminary data.</text>
</comment>
<keyword evidence="2" id="KW-1133">Transmembrane helix</keyword>
<dbReference type="InterPro" id="IPR049774">
    <property type="entry name" value="EPS_HpsA-like"/>
</dbReference>